<sequence length="92" mass="10494">MDEKNTKSIGQSSKRSGKSFSCTGSEISKYKPKQANIIAVVIYYDTHESVESEVLQRPEEVIIKRKVRTVRRLIQQVPARLSQVPLCQLNDM</sequence>
<dbReference type="Proteomes" id="UP001196413">
    <property type="component" value="Unassembled WGS sequence"/>
</dbReference>
<evidence type="ECO:0000313" key="2">
    <source>
        <dbReference type="EMBL" id="KAJ1362839.1"/>
    </source>
</evidence>
<name>A0AAD5N937_PARTN</name>
<protein>
    <submittedName>
        <fullName evidence="2">Uncharacterized protein</fullName>
    </submittedName>
</protein>
<evidence type="ECO:0000256" key="1">
    <source>
        <dbReference type="SAM" id="MobiDB-lite"/>
    </source>
</evidence>
<reference evidence="2" key="1">
    <citation type="submission" date="2021-06" db="EMBL/GenBank/DDBJ databases">
        <title>Parelaphostrongylus tenuis whole genome reference sequence.</title>
        <authorList>
            <person name="Garwood T.J."/>
            <person name="Larsen P.A."/>
            <person name="Fountain-Jones N.M."/>
            <person name="Garbe J.R."/>
            <person name="Macchietto M.G."/>
            <person name="Kania S.A."/>
            <person name="Gerhold R.W."/>
            <person name="Richards J.E."/>
            <person name="Wolf T.M."/>
        </authorList>
    </citation>
    <scope>NUCLEOTIDE SEQUENCE</scope>
    <source>
        <strain evidence="2">MNPRO001-30</strain>
        <tissue evidence="2">Meninges</tissue>
    </source>
</reference>
<dbReference type="EMBL" id="JAHQIW010004548">
    <property type="protein sequence ID" value="KAJ1362839.1"/>
    <property type="molecule type" value="Genomic_DNA"/>
</dbReference>
<accession>A0AAD5N937</accession>
<gene>
    <name evidence="2" type="ORF">KIN20_022532</name>
</gene>
<feature type="region of interest" description="Disordered" evidence="1">
    <location>
        <begin position="1"/>
        <end position="25"/>
    </location>
</feature>
<dbReference type="AlphaFoldDB" id="A0AAD5N937"/>
<feature type="compositionally biased region" description="Polar residues" evidence="1">
    <location>
        <begin position="7"/>
        <end position="25"/>
    </location>
</feature>
<comment type="caution">
    <text evidence="2">The sequence shown here is derived from an EMBL/GenBank/DDBJ whole genome shotgun (WGS) entry which is preliminary data.</text>
</comment>
<organism evidence="2 3">
    <name type="scientific">Parelaphostrongylus tenuis</name>
    <name type="common">Meningeal worm</name>
    <dbReference type="NCBI Taxonomy" id="148309"/>
    <lineage>
        <taxon>Eukaryota</taxon>
        <taxon>Metazoa</taxon>
        <taxon>Ecdysozoa</taxon>
        <taxon>Nematoda</taxon>
        <taxon>Chromadorea</taxon>
        <taxon>Rhabditida</taxon>
        <taxon>Rhabditina</taxon>
        <taxon>Rhabditomorpha</taxon>
        <taxon>Strongyloidea</taxon>
        <taxon>Metastrongylidae</taxon>
        <taxon>Parelaphostrongylus</taxon>
    </lineage>
</organism>
<proteinExistence type="predicted"/>
<evidence type="ECO:0000313" key="3">
    <source>
        <dbReference type="Proteomes" id="UP001196413"/>
    </source>
</evidence>
<keyword evidence="3" id="KW-1185">Reference proteome</keyword>